<dbReference type="Proteomes" id="UP000005622">
    <property type="component" value="Unassembled WGS sequence"/>
</dbReference>
<protein>
    <submittedName>
        <fullName evidence="2">Uncharacterized protein</fullName>
    </submittedName>
</protein>
<keyword evidence="1" id="KW-1133">Transmembrane helix</keyword>
<keyword evidence="1" id="KW-0812">Transmembrane</keyword>
<proteinExistence type="predicted"/>
<accession>H8ZEK7</accession>
<feature type="transmembrane region" description="Helical" evidence="1">
    <location>
        <begin position="21"/>
        <end position="43"/>
    </location>
</feature>
<keyword evidence="1" id="KW-0472">Membrane</keyword>
<organism evidence="2">
    <name type="scientific">Nematocida ausubeli (strain ATCC PRA-371 / ERTm2)</name>
    <name type="common">Nematode killer fungus</name>
    <dbReference type="NCBI Taxonomy" id="1913371"/>
    <lineage>
        <taxon>Eukaryota</taxon>
        <taxon>Fungi</taxon>
        <taxon>Fungi incertae sedis</taxon>
        <taxon>Microsporidia</taxon>
        <taxon>Nematocida</taxon>
    </lineage>
</organism>
<name>H8ZEK7_NEMA1</name>
<dbReference type="AlphaFoldDB" id="H8ZEK7"/>
<reference evidence="2" key="1">
    <citation type="submission" date="2011-03" db="EMBL/GenBank/DDBJ databases">
        <title>The Genome Sequence of Nematocida sp1 strain ERTm2.</title>
        <authorList>
            <consortium name="The Broad Institute Genome Sequencing Platform"/>
            <consortium name="The Broad Institute Genome Sequencing Center for Infectious Disease"/>
            <person name="Cuomo C."/>
            <person name="Troemel E."/>
            <person name="Young S.K."/>
            <person name="Zeng Q."/>
            <person name="Gargeya S."/>
            <person name="Fitzgerald M."/>
            <person name="Haas B."/>
            <person name="Abouelleil A."/>
            <person name="Alvarado L."/>
            <person name="Arachchi H.M."/>
            <person name="Berlin A."/>
            <person name="Brown A."/>
            <person name="Chapman S.B."/>
            <person name="Chen Z."/>
            <person name="Dunbar C."/>
            <person name="Freedman E."/>
            <person name="Gearin G."/>
            <person name="Gellesch M."/>
            <person name="Goldberg J."/>
            <person name="Griggs A."/>
            <person name="Gujja S."/>
            <person name="Heilman E.R."/>
            <person name="Heiman D."/>
            <person name="Howarth C."/>
            <person name="Larson L."/>
            <person name="Lui A."/>
            <person name="MacDonald P.J.P."/>
            <person name="Mehta T."/>
            <person name="Montmayeur A."/>
            <person name="Murphy C."/>
            <person name="Neiman D."/>
            <person name="Pearson M."/>
            <person name="Priest M."/>
            <person name="Roberts A."/>
            <person name="Saif S."/>
            <person name="Shea T."/>
            <person name="Shenoy N."/>
            <person name="Sisk P."/>
            <person name="Stolte C."/>
            <person name="Sykes S."/>
            <person name="White J."/>
            <person name="Yandava C."/>
            <person name="Wortman J."/>
            <person name="Nusbaum C."/>
            <person name="Birren B."/>
        </authorList>
    </citation>
    <scope>NUCLEOTIDE SEQUENCE</scope>
    <source>
        <strain evidence="2">ERTm2</strain>
    </source>
</reference>
<dbReference type="HOGENOM" id="CLU_009683_4_0_1"/>
<sequence>MNIKRKPHEYLYKRNNRQISIKLLVKVLLISALLAVQNVFGLLSRQCADNVLEIVLSKYKGNSSMTKIIKSFPPYMLYISGRTGILHNKRLTYPHIRIDFSVPKTKNTSQKIDRANDTVKEKDSDGNEIQKSTVEYYNALINIFPSPDGKISIYSKENFEDSFTSFLKSEHVKEYSHRILAALLLQSEGMSMPLEIKEDGNSLELVYTNPRKSKESFSVPICTTAIEQEFTSEESIKKVDSRVLQTIKYFLNTKPKPKIKKNIMAKESKEKEMAWRHKFTETPAWLIQSYICHYLETKEDAIEFYDEVANQMKVYMEKFAEKVKNTISTKLFRQSITCEDVLSEEIKWWNKVNQLKDMVENNQNIQVLPFVNISQLPTKAATRISFHENIQLKDGIISSDIESVVLTLLCCFGYDEKTKKYNFDHLPCLLKEVKDLFGMSSVSNPSSSSHIITSSIQVGQEISQDIQKKWSEIIRVLVRGDKDISYTTIEGRYVIQPDIFNILIMMAKITGIGCDAYKKDIEKYRGKLQAQIFVNGHLLMGSFEMEIAGYAKKIFSQMSREFLGTKILKNWHELVSYASSNDENGREMGVSFKNYDIQTMNNTKYFTGDLEIHYGTKNQVQRIIIRFVSLEKVQLGISAFDVRLNSLMISMLKNEIIDMPKNSYNMYALFKYAENLLKSSNPEDFENYQS</sequence>
<evidence type="ECO:0000256" key="1">
    <source>
        <dbReference type="SAM" id="Phobius"/>
    </source>
</evidence>
<dbReference type="EMBL" id="JH604637">
    <property type="protein sequence ID" value="EHY64972.1"/>
    <property type="molecule type" value="Genomic_DNA"/>
</dbReference>
<evidence type="ECO:0000313" key="2">
    <source>
        <dbReference type="EMBL" id="EHY64972.1"/>
    </source>
</evidence>
<gene>
    <name evidence="2" type="ORF">NERG_02028</name>
</gene>